<evidence type="ECO:0000313" key="6">
    <source>
        <dbReference type="Proteomes" id="UP000321764"/>
    </source>
</evidence>
<sequence length="243" mass="27278">MCRSEEVELTTTTATLHDILELTGDVWRVRLKPLTEYPFIAGQYTELVIDGFSYLFFTIASDPSQAYVELHIQAGSDKSNSLIEHLQRQPSVQLNPAAGRCTLDSLTATDAPLLLIASGTGFAQIKAIAEDQLAKNSQRPLYIYWTSHSLSQLYMLEKAEQWAKQFDHIHTAALISEQSHWEDKHQMLINSILSDHQEHIASCQAVTCGSPEMVYAVLDSLVEKGFNAEQMISDVFDFSPREN</sequence>
<dbReference type="Gene3D" id="3.40.50.80">
    <property type="entry name" value="Nucleotide-binding domain of ferredoxin-NADP reductase (FNR) module"/>
    <property type="match status" value="1"/>
</dbReference>
<dbReference type="OrthoDB" id="9806195at2"/>
<reference evidence="5 6" key="1">
    <citation type="submission" date="2019-07" db="EMBL/GenBank/DDBJ databases">
        <title>Reinekea sp. strain SSH23 genome sequencing and assembly.</title>
        <authorList>
            <person name="Kim I."/>
        </authorList>
    </citation>
    <scope>NUCLEOTIDE SEQUENCE [LARGE SCALE GENOMIC DNA]</scope>
    <source>
        <strain evidence="5 6">SSH23</strain>
    </source>
</reference>
<dbReference type="InterPro" id="IPR017927">
    <property type="entry name" value="FAD-bd_FR_type"/>
</dbReference>
<dbReference type="Proteomes" id="UP000321764">
    <property type="component" value="Unassembled WGS sequence"/>
</dbReference>
<evidence type="ECO:0000256" key="1">
    <source>
        <dbReference type="ARBA" id="ARBA00023002"/>
    </source>
</evidence>
<feature type="domain" description="FAD-binding FR-type" evidence="4">
    <location>
        <begin position="9"/>
        <end position="104"/>
    </location>
</feature>
<dbReference type="PRINTS" id="PR00410">
    <property type="entry name" value="PHEHYDRXLASE"/>
</dbReference>
<dbReference type="InterPro" id="IPR039261">
    <property type="entry name" value="FNR_nucleotide-bd"/>
</dbReference>
<dbReference type="SUPFAM" id="SSF52343">
    <property type="entry name" value="Ferredoxin reductase-like, C-terminal NADP-linked domain"/>
    <property type="match status" value="1"/>
</dbReference>
<keyword evidence="6" id="KW-1185">Reference proteome</keyword>
<dbReference type="InterPro" id="IPR050415">
    <property type="entry name" value="MRET"/>
</dbReference>
<dbReference type="Gene3D" id="2.40.30.10">
    <property type="entry name" value="Translation factors"/>
    <property type="match status" value="1"/>
</dbReference>
<accession>A0A5C8ZAN6</accession>
<keyword evidence="1" id="KW-0560">Oxidoreductase</keyword>
<comment type="similarity">
    <text evidence="3">Belongs to the Fre/LuxG FAD/NAD(P) flavoprotein oxidoreductase family.</text>
</comment>
<comment type="caution">
    <text evidence="5">The sequence shown here is derived from an EMBL/GenBank/DDBJ whole genome shotgun (WGS) entry which is preliminary data.</text>
</comment>
<keyword evidence="2" id="KW-0455">Luminescence</keyword>
<gene>
    <name evidence="5" type="ORF">FME95_07330</name>
</gene>
<evidence type="ECO:0000259" key="4">
    <source>
        <dbReference type="PROSITE" id="PS51384"/>
    </source>
</evidence>
<dbReference type="PANTHER" id="PTHR47354">
    <property type="entry name" value="NADH OXIDOREDUCTASE HCR"/>
    <property type="match status" value="1"/>
</dbReference>
<protein>
    <recommendedName>
        <fullName evidence="4">FAD-binding FR-type domain-containing protein</fullName>
    </recommendedName>
</protein>
<evidence type="ECO:0000256" key="2">
    <source>
        <dbReference type="ARBA" id="ARBA00023223"/>
    </source>
</evidence>
<organism evidence="5 6">
    <name type="scientific">Reinekea thalattae</name>
    <dbReference type="NCBI Taxonomy" id="2593301"/>
    <lineage>
        <taxon>Bacteria</taxon>
        <taxon>Pseudomonadati</taxon>
        <taxon>Pseudomonadota</taxon>
        <taxon>Gammaproteobacteria</taxon>
        <taxon>Oceanospirillales</taxon>
        <taxon>Saccharospirillaceae</taxon>
        <taxon>Reinekea</taxon>
    </lineage>
</organism>
<proteinExistence type="inferred from homology"/>
<dbReference type="GO" id="GO:0008218">
    <property type="term" value="P:bioluminescence"/>
    <property type="evidence" value="ECO:0007669"/>
    <property type="project" value="UniProtKB-KW"/>
</dbReference>
<dbReference type="SUPFAM" id="SSF63380">
    <property type="entry name" value="Riboflavin synthase domain-like"/>
    <property type="match status" value="1"/>
</dbReference>
<dbReference type="Pfam" id="PF00175">
    <property type="entry name" value="NAD_binding_1"/>
    <property type="match status" value="1"/>
</dbReference>
<dbReference type="PANTHER" id="PTHR47354:SF7">
    <property type="entry name" value="NAD(P)H-FLAVIN REDUCTASE"/>
    <property type="match status" value="1"/>
</dbReference>
<dbReference type="EMBL" id="VKAD01000001">
    <property type="protein sequence ID" value="TXR54339.1"/>
    <property type="molecule type" value="Genomic_DNA"/>
</dbReference>
<dbReference type="GO" id="GO:0016491">
    <property type="term" value="F:oxidoreductase activity"/>
    <property type="evidence" value="ECO:0007669"/>
    <property type="project" value="UniProtKB-KW"/>
</dbReference>
<dbReference type="PROSITE" id="PS51384">
    <property type="entry name" value="FAD_FR"/>
    <property type="match status" value="1"/>
</dbReference>
<evidence type="ECO:0000313" key="5">
    <source>
        <dbReference type="EMBL" id="TXR54339.1"/>
    </source>
</evidence>
<dbReference type="InterPro" id="IPR017938">
    <property type="entry name" value="Riboflavin_synthase-like_b-brl"/>
</dbReference>
<name>A0A5C8ZAN6_9GAMM</name>
<evidence type="ECO:0000256" key="3">
    <source>
        <dbReference type="ARBA" id="ARBA00038177"/>
    </source>
</evidence>
<dbReference type="AlphaFoldDB" id="A0A5C8ZAN6"/>
<dbReference type="InterPro" id="IPR001433">
    <property type="entry name" value="OxRdtase_FAD/NAD-bd"/>
</dbReference>